<reference evidence="8 9" key="1">
    <citation type="journal article" date="2013" name="Chin. Sci. Bull.">
        <title>Genome survey uncovers the secrets of sex and lifestyle in caterpillar fungus.</title>
        <authorList>
            <person name="Hu X."/>
            <person name="Zhang Y."/>
            <person name="Xiao G."/>
            <person name="Zheng P."/>
            <person name="Xia Y."/>
            <person name="Zhang X."/>
            <person name="St Leger R.J."/>
            <person name="Liu X."/>
            <person name="Wang C."/>
        </authorList>
    </citation>
    <scope>NUCLEOTIDE SEQUENCE [LARGE SCALE GENOMIC DNA]</scope>
    <source>
        <strain evidence="9">Co18 / CGMCC 3.14243</strain>
        <tissue evidence="8">Fruit-body</tissue>
    </source>
</reference>
<dbReference type="HOGENOM" id="CLU_1152073_0_0_1"/>
<dbReference type="Proteomes" id="UP000019374">
    <property type="component" value="Unassembled WGS sequence"/>
</dbReference>
<dbReference type="Pfam" id="PF04117">
    <property type="entry name" value="Mpv17_PMP22"/>
    <property type="match status" value="2"/>
</dbReference>
<evidence type="ECO:0000256" key="4">
    <source>
        <dbReference type="ARBA" id="ARBA00022989"/>
    </source>
</evidence>
<comment type="caution">
    <text evidence="6">Lacks conserved residue(s) required for the propagation of feature annotation.</text>
</comment>
<dbReference type="EMBL" id="KE652841">
    <property type="protein sequence ID" value="EQL00340.1"/>
    <property type="molecule type" value="Genomic_DNA"/>
</dbReference>
<protein>
    <submittedName>
        <fullName evidence="8">Mpv17/PMP22</fullName>
    </submittedName>
</protein>
<evidence type="ECO:0000256" key="2">
    <source>
        <dbReference type="ARBA" id="ARBA00006824"/>
    </source>
</evidence>
<keyword evidence="4 6" id="KW-1133">Transmembrane helix</keyword>
<organism evidence="8 9">
    <name type="scientific">Ophiocordyceps sinensis (strain Co18 / CGMCC 3.14243)</name>
    <name type="common">Yarsagumba caterpillar fungus</name>
    <name type="synonym">Hirsutella sinensis</name>
    <dbReference type="NCBI Taxonomy" id="911162"/>
    <lineage>
        <taxon>Eukaryota</taxon>
        <taxon>Fungi</taxon>
        <taxon>Dikarya</taxon>
        <taxon>Ascomycota</taxon>
        <taxon>Pezizomycotina</taxon>
        <taxon>Sordariomycetes</taxon>
        <taxon>Hypocreomycetidae</taxon>
        <taxon>Hypocreales</taxon>
        <taxon>Ophiocordycipitaceae</taxon>
        <taxon>Ophiocordyceps</taxon>
    </lineage>
</organism>
<evidence type="ECO:0000256" key="1">
    <source>
        <dbReference type="ARBA" id="ARBA00004141"/>
    </source>
</evidence>
<evidence type="ECO:0000256" key="7">
    <source>
        <dbReference type="SAM" id="SignalP"/>
    </source>
</evidence>
<dbReference type="AlphaFoldDB" id="T5A4E4"/>
<name>T5A4E4_OPHSC</name>
<dbReference type="PANTHER" id="PTHR11266:SF17">
    <property type="entry name" value="PROTEIN MPV17"/>
    <property type="match status" value="1"/>
</dbReference>
<keyword evidence="5 6" id="KW-0472">Membrane</keyword>
<feature type="chain" id="PRO_5004596644" evidence="7">
    <location>
        <begin position="21"/>
        <end position="241"/>
    </location>
</feature>
<dbReference type="PANTHER" id="PTHR11266">
    <property type="entry name" value="PEROXISOMAL MEMBRANE PROTEIN 2, PXMP2 MPV17"/>
    <property type="match status" value="1"/>
</dbReference>
<dbReference type="OrthoDB" id="430207at2759"/>
<dbReference type="InterPro" id="IPR007248">
    <property type="entry name" value="Mpv17_PMP22"/>
</dbReference>
<comment type="similarity">
    <text evidence="2 6">Belongs to the peroxisomal membrane protein PXMP2/4 family.</text>
</comment>
<feature type="transmembrane region" description="Helical" evidence="6">
    <location>
        <begin position="56"/>
        <end position="76"/>
    </location>
</feature>
<evidence type="ECO:0000256" key="5">
    <source>
        <dbReference type="ARBA" id="ARBA00023136"/>
    </source>
</evidence>
<evidence type="ECO:0000313" key="8">
    <source>
        <dbReference type="EMBL" id="EQL00340.1"/>
    </source>
</evidence>
<keyword evidence="7" id="KW-0732">Signal</keyword>
<dbReference type="eggNOG" id="KOG1944">
    <property type="taxonomic scope" value="Eukaryota"/>
</dbReference>
<evidence type="ECO:0000313" key="9">
    <source>
        <dbReference type="Proteomes" id="UP000019374"/>
    </source>
</evidence>
<evidence type="ECO:0000256" key="6">
    <source>
        <dbReference type="RuleBase" id="RU363053"/>
    </source>
</evidence>
<dbReference type="GO" id="GO:0005739">
    <property type="term" value="C:mitochondrion"/>
    <property type="evidence" value="ECO:0007669"/>
    <property type="project" value="TreeGrafter"/>
</dbReference>
<comment type="subcellular location">
    <subcellularLocation>
        <location evidence="1">Membrane</location>
        <topology evidence="1">Multi-pass membrane protein</topology>
    </subcellularLocation>
</comment>
<evidence type="ECO:0000256" key="3">
    <source>
        <dbReference type="ARBA" id="ARBA00022692"/>
    </source>
</evidence>
<keyword evidence="3 6" id="KW-0812">Transmembrane</keyword>
<gene>
    <name evidence="8" type="ORF">OCS_03949</name>
</gene>
<proteinExistence type="inferred from homology"/>
<dbReference type="GO" id="GO:0016020">
    <property type="term" value="C:membrane"/>
    <property type="evidence" value="ECO:0007669"/>
    <property type="project" value="UniProtKB-SubCell"/>
</dbReference>
<feature type="signal peptide" evidence="7">
    <location>
        <begin position="1"/>
        <end position="20"/>
    </location>
</feature>
<sequence>MPLDSIVLLAFLTCPAQVQWQAGLEPAAHSERHDGRLQLVDKRGIKGHDLTRTGRMALYGGLVFGPVATTWFGFLARRVNFSNRRVETLARVACDQTLFAPVMIGVFLSSMATMEGASPKERLARTWWPALQTNWMVWPFVQMINFTFLPLQHRVLFANAAMEGPSPKERLARTWWPALQTNWMVWPFVQMINFTFLPLQHRVLFANVISIGWNCYLSWVNSQTPATEVRETRGEKERERA</sequence>
<accession>T5A4E4</accession>